<dbReference type="SMART" id="SM01163">
    <property type="entry name" value="DUF1785"/>
    <property type="match status" value="1"/>
</dbReference>
<feature type="compositionally biased region" description="Basic residues" evidence="1">
    <location>
        <begin position="1"/>
        <end position="14"/>
    </location>
</feature>
<evidence type="ECO:0000313" key="7">
    <source>
        <dbReference type="Proteomes" id="UP000682733"/>
    </source>
</evidence>
<dbReference type="InterPro" id="IPR003100">
    <property type="entry name" value="PAZ_dom"/>
</dbReference>
<dbReference type="Proteomes" id="UP000677228">
    <property type="component" value="Unassembled WGS sequence"/>
</dbReference>
<comment type="caution">
    <text evidence="6">The sequence shown here is derived from an EMBL/GenBank/DDBJ whole genome shotgun (WGS) entry which is preliminary data.</text>
</comment>
<reference evidence="6" key="1">
    <citation type="submission" date="2021-02" db="EMBL/GenBank/DDBJ databases">
        <authorList>
            <person name="Nowell W R."/>
        </authorList>
    </citation>
    <scope>NUCLEOTIDE SEQUENCE</scope>
</reference>
<dbReference type="AlphaFoldDB" id="A0A8S2GK44"/>
<gene>
    <name evidence="5" type="ORF">OVA965_LOCUS1921</name>
    <name evidence="6" type="ORF">TMI583_LOCUS1921</name>
</gene>
<accession>A0A8S2GK44</accession>
<dbReference type="Gene3D" id="3.40.50.2300">
    <property type="match status" value="1"/>
</dbReference>
<dbReference type="InterPro" id="IPR036085">
    <property type="entry name" value="PAZ_dom_sf"/>
</dbReference>
<keyword evidence="2" id="KW-0472">Membrane</keyword>
<dbReference type="SMART" id="SM00950">
    <property type="entry name" value="Piwi"/>
    <property type="match status" value="1"/>
</dbReference>
<dbReference type="PROSITE" id="PS50822">
    <property type="entry name" value="PIWI"/>
    <property type="match status" value="1"/>
</dbReference>
<dbReference type="Gene3D" id="3.30.420.10">
    <property type="entry name" value="Ribonuclease H-like superfamily/Ribonuclease H"/>
    <property type="match status" value="1"/>
</dbReference>
<feature type="region of interest" description="Disordered" evidence="1">
    <location>
        <begin position="94"/>
        <end position="119"/>
    </location>
</feature>
<organism evidence="6 7">
    <name type="scientific">Didymodactylos carnosus</name>
    <dbReference type="NCBI Taxonomy" id="1234261"/>
    <lineage>
        <taxon>Eukaryota</taxon>
        <taxon>Metazoa</taxon>
        <taxon>Spiralia</taxon>
        <taxon>Gnathifera</taxon>
        <taxon>Rotifera</taxon>
        <taxon>Eurotatoria</taxon>
        <taxon>Bdelloidea</taxon>
        <taxon>Philodinida</taxon>
        <taxon>Philodinidae</taxon>
        <taxon>Didymodactylos</taxon>
    </lineage>
</organism>
<dbReference type="EMBL" id="CAJOBA010000384">
    <property type="protein sequence ID" value="CAF3527880.1"/>
    <property type="molecule type" value="Genomic_DNA"/>
</dbReference>
<dbReference type="SUPFAM" id="SSF53098">
    <property type="entry name" value="Ribonuclease H-like"/>
    <property type="match status" value="1"/>
</dbReference>
<name>A0A8S2GK44_9BILA</name>
<feature type="domain" description="Piwi" evidence="4">
    <location>
        <begin position="648"/>
        <end position="969"/>
    </location>
</feature>
<dbReference type="Gene3D" id="2.170.260.10">
    <property type="entry name" value="paz domain"/>
    <property type="match status" value="1"/>
</dbReference>
<keyword evidence="2" id="KW-1133">Transmembrane helix</keyword>
<dbReference type="Pfam" id="PF02171">
    <property type="entry name" value="Piwi"/>
    <property type="match status" value="1"/>
</dbReference>
<protein>
    <submittedName>
        <fullName evidence="6">Uncharacterized protein</fullName>
    </submittedName>
</protein>
<sequence>MPPKNSKKARRKEKRNAVPTQNGDVDDELAASVNVHCTLNNGGTATNSSETKVLESNILPSANELTVLTVETRVNIKPIQSSIISPMPSPLVADVPPSSEASVIPKQQPAQPNRGRFRNRPQRIPITSAIPEPPLDTRIVLPARPPVDGKAGDRIQIYTNHFNIDFAKNMILYQYDVVVEKFLLNSQTWIEVSSRDQRRKFVNALIDENIIKPACVVWYDEGKCLYSTTNLTSHLPITTSLPTQQSTQYRLIIKILAAQWSTRTIWDYIKNQIPAPPPHNAVRILETLFKQAMNKIAHCEKNVFYRKDQQPEVLDDGFELRSGFFQSICLTQSGPTLNVDTTLTKFYPHMDILEFVSIQLDKDIRKYGMNMVDYDRARTVLRNCKVTTVQSNHTQVYVIRGFAEIPENIILDIYNQEGDVAEAPIKQNLIKYYKSLKTPITINYTKLRCLEVYFMYEKKDPKHLPMEVCRILEWQECETESREQQRTRQLKSIPKPGSRYDCIMDSVNACQLNNPKNILYNSIQLNVDIREMKLIQGRILPPPIINNNNAEINMGRINLKGRFVEPRLIQQLAFVYFGLPMSLEKKDVVRQFSDSFLNVSKRYRMGPALAPTKHTVDVYHPPNDDYDQELGDTLQKFFGARQKAKCELVVCILDSPHPQLYSLLKQTATKDFGITTQCLLYSKLMEQIDKFNRTQRGNPHRILDNMCENLVKKVNFKLNGQNTAVNLDVPLCKKKSKTDMYMFFGADVLHPHRCSAEKPSIAAVVGSGDSICSTSAVRVSKQWPKSGKCAIEAIVDIENMVYELLEYYVQWNSKLPNKVVFYRDGVDDGQFLRIKNYEIPKIKQAFERMYDDDLPLLTFIVVKKRHHTRLFTYENNQTNNVPCGLVIDTTITNPSQFSFFLNSHKALQGTNKPALYHVLHDEIGFTADEIQLLTYYLCYSDPRSSTSEAIPSVTHQADLAASKARSLFADTDLSTNDGYAVDALENPTLEDIRVEMLRVHADMENTPHFVPQCSDKKTGIISIFRNLEPNSIIATPSRMTASLSTTTAAVTPSTTPELQPFRKLLPFISENNHNNHRYPLSTQKPSGQAVTYPTLSLMTKVGTTGKQLIEQQHVKMKMKQVLRWALLLLMLIMFGGALISRETTSNDSNYGYIDIELLLFGIDINLVFEHGDHFIPGLLDDNKIKLLNHWNWFWLYTVP</sequence>
<dbReference type="GO" id="GO:0003723">
    <property type="term" value="F:RNA binding"/>
    <property type="evidence" value="ECO:0007669"/>
    <property type="project" value="InterPro"/>
</dbReference>
<evidence type="ECO:0000313" key="6">
    <source>
        <dbReference type="EMBL" id="CAF3527880.1"/>
    </source>
</evidence>
<dbReference type="InterPro" id="IPR032474">
    <property type="entry name" value="Argonaute_N"/>
</dbReference>
<dbReference type="EMBL" id="CAJNOK010000384">
    <property type="protein sequence ID" value="CAF0749432.1"/>
    <property type="molecule type" value="Genomic_DNA"/>
</dbReference>
<dbReference type="PANTHER" id="PTHR22891">
    <property type="entry name" value="EUKARYOTIC TRANSLATION INITIATION FACTOR 2C"/>
    <property type="match status" value="1"/>
</dbReference>
<dbReference type="InterPro" id="IPR014811">
    <property type="entry name" value="ArgoL1"/>
</dbReference>
<dbReference type="InterPro" id="IPR012337">
    <property type="entry name" value="RNaseH-like_sf"/>
</dbReference>
<keyword evidence="2" id="KW-0812">Transmembrane</keyword>
<dbReference type="PROSITE" id="PS50821">
    <property type="entry name" value="PAZ"/>
    <property type="match status" value="1"/>
</dbReference>
<evidence type="ECO:0000256" key="2">
    <source>
        <dbReference type="SAM" id="Phobius"/>
    </source>
</evidence>
<evidence type="ECO:0000256" key="1">
    <source>
        <dbReference type="SAM" id="MobiDB-lite"/>
    </source>
</evidence>
<dbReference type="InterPro" id="IPR036397">
    <property type="entry name" value="RNaseH_sf"/>
</dbReference>
<dbReference type="SUPFAM" id="SSF101690">
    <property type="entry name" value="PAZ domain"/>
    <property type="match status" value="1"/>
</dbReference>
<feature type="domain" description="PAZ" evidence="3">
    <location>
        <begin position="351"/>
        <end position="473"/>
    </location>
</feature>
<evidence type="ECO:0000259" key="4">
    <source>
        <dbReference type="PROSITE" id="PS50822"/>
    </source>
</evidence>
<feature type="transmembrane region" description="Helical" evidence="2">
    <location>
        <begin position="1121"/>
        <end position="1139"/>
    </location>
</feature>
<dbReference type="Pfam" id="PF08699">
    <property type="entry name" value="ArgoL1"/>
    <property type="match status" value="1"/>
</dbReference>
<evidence type="ECO:0000313" key="5">
    <source>
        <dbReference type="EMBL" id="CAF0749432.1"/>
    </source>
</evidence>
<dbReference type="InterPro" id="IPR003165">
    <property type="entry name" value="Piwi"/>
</dbReference>
<feature type="region of interest" description="Disordered" evidence="1">
    <location>
        <begin position="1"/>
        <end position="26"/>
    </location>
</feature>
<dbReference type="Proteomes" id="UP000682733">
    <property type="component" value="Unassembled WGS sequence"/>
</dbReference>
<dbReference type="Pfam" id="PF16486">
    <property type="entry name" value="ArgoN"/>
    <property type="match status" value="1"/>
</dbReference>
<evidence type="ECO:0000259" key="3">
    <source>
        <dbReference type="PROSITE" id="PS50821"/>
    </source>
</evidence>
<proteinExistence type="predicted"/>